<reference evidence="2" key="1">
    <citation type="journal article" date="2023" name="Science">
        <title>Genome structures resolve the early diversification of teleost fishes.</title>
        <authorList>
            <person name="Parey E."/>
            <person name="Louis A."/>
            <person name="Montfort J."/>
            <person name="Bouchez O."/>
            <person name="Roques C."/>
            <person name="Iampietro C."/>
            <person name="Lluch J."/>
            <person name="Castinel A."/>
            <person name="Donnadieu C."/>
            <person name="Desvignes T."/>
            <person name="Floi Bucao C."/>
            <person name="Jouanno E."/>
            <person name="Wen M."/>
            <person name="Mejri S."/>
            <person name="Dirks R."/>
            <person name="Jansen H."/>
            <person name="Henkel C."/>
            <person name="Chen W.J."/>
            <person name="Zahm M."/>
            <person name="Cabau C."/>
            <person name="Klopp C."/>
            <person name="Thompson A.W."/>
            <person name="Robinson-Rechavi M."/>
            <person name="Braasch I."/>
            <person name="Lecointre G."/>
            <person name="Bobe J."/>
            <person name="Postlethwait J.H."/>
            <person name="Berthelot C."/>
            <person name="Roest Crollius H."/>
            <person name="Guiguen Y."/>
        </authorList>
    </citation>
    <scope>NUCLEOTIDE SEQUENCE</scope>
    <source>
        <strain evidence="2">NC1722</strain>
    </source>
</reference>
<dbReference type="Proteomes" id="UP001221898">
    <property type="component" value="Unassembled WGS sequence"/>
</dbReference>
<proteinExistence type="predicted"/>
<protein>
    <submittedName>
        <fullName evidence="2">Uncharacterized protein</fullName>
    </submittedName>
</protein>
<gene>
    <name evidence="2" type="ORF">AAFF_G00356730</name>
</gene>
<accession>A0AAD7X134</accession>
<organism evidence="2 3">
    <name type="scientific">Aldrovandia affinis</name>
    <dbReference type="NCBI Taxonomy" id="143900"/>
    <lineage>
        <taxon>Eukaryota</taxon>
        <taxon>Metazoa</taxon>
        <taxon>Chordata</taxon>
        <taxon>Craniata</taxon>
        <taxon>Vertebrata</taxon>
        <taxon>Euteleostomi</taxon>
        <taxon>Actinopterygii</taxon>
        <taxon>Neopterygii</taxon>
        <taxon>Teleostei</taxon>
        <taxon>Notacanthiformes</taxon>
        <taxon>Halosauridae</taxon>
        <taxon>Aldrovandia</taxon>
    </lineage>
</organism>
<evidence type="ECO:0000313" key="2">
    <source>
        <dbReference type="EMBL" id="KAJ8416385.1"/>
    </source>
</evidence>
<dbReference type="AlphaFoldDB" id="A0AAD7X134"/>
<sequence>MGSDMHGLAEDSQGWREKPTLILDPQVSVFWTAGGAHRLLAPWQPMPILFSGPGSIAVFSQWEDSGSSAMGRGHSEDNAMLSEQ</sequence>
<comment type="caution">
    <text evidence="2">The sequence shown here is derived from an EMBL/GenBank/DDBJ whole genome shotgun (WGS) entry which is preliminary data.</text>
</comment>
<keyword evidence="3" id="KW-1185">Reference proteome</keyword>
<dbReference type="EMBL" id="JAINUG010000006">
    <property type="protein sequence ID" value="KAJ8416385.1"/>
    <property type="molecule type" value="Genomic_DNA"/>
</dbReference>
<evidence type="ECO:0000313" key="3">
    <source>
        <dbReference type="Proteomes" id="UP001221898"/>
    </source>
</evidence>
<feature type="region of interest" description="Disordered" evidence="1">
    <location>
        <begin position="65"/>
        <end position="84"/>
    </location>
</feature>
<name>A0AAD7X134_9TELE</name>
<evidence type="ECO:0000256" key="1">
    <source>
        <dbReference type="SAM" id="MobiDB-lite"/>
    </source>
</evidence>